<dbReference type="EMBL" id="CABVLZ010000001">
    <property type="protein sequence ID" value="VVU94501.1"/>
    <property type="molecule type" value="Genomic_DNA"/>
</dbReference>
<keyword evidence="8" id="KW-0407">Ion channel</keyword>
<dbReference type="PANTHER" id="PTHR10258">
    <property type="entry name" value="CALCIUM-ACTIVATED POTASSIUM CHANNEL SUBUNIT BETA"/>
    <property type="match status" value="1"/>
</dbReference>
<keyword evidence="7" id="KW-0325">Glycoprotein</keyword>
<evidence type="ECO:0000256" key="9">
    <source>
        <dbReference type="SAM" id="Phobius"/>
    </source>
</evidence>
<keyword evidence="4 9" id="KW-1133">Transmembrane helix</keyword>
<sequence length="193" mass="22013">MSDNNSCCTCIISTFCALSGILFLGMVVSPLINSLDFEETQCYVNYTQIPNTLPNETCNENWVHCDCGRRCNFETACAQIFVTIENSSTPVLLLPSTISWYNNGTSCTYSNKRCENNIVYMIQSMQLAKNQVEPYEQYKNEKEPITCYVNSQGENAYLSNELLLKDYLPYSIMLGIGILLFFCLIYFIKCKKD</sequence>
<dbReference type="GO" id="GO:0005513">
    <property type="term" value="P:detection of calcium ion"/>
    <property type="evidence" value="ECO:0007669"/>
    <property type="project" value="TreeGrafter"/>
</dbReference>
<dbReference type="InterPro" id="IPR003930">
    <property type="entry name" value="K_chnl_Ca-activ_BK_bsu"/>
</dbReference>
<evidence type="ECO:0000256" key="4">
    <source>
        <dbReference type="ARBA" id="ARBA00022989"/>
    </source>
</evidence>
<name>A0A5E8CH32_9ZZZZ</name>
<keyword evidence="5" id="KW-0406">Ion transport</keyword>
<organism evidence="10">
    <name type="scientific">seawater metagenome</name>
    <dbReference type="NCBI Taxonomy" id="1561972"/>
    <lineage>
        <taxon>unclassified sequences</taxon>
        <taxon>metagenomes</taxon>
        <taxon>ecological metagenomes</taxon>
    </lineage>
</organism>
<dbReference type="GO" id="GO:0008076">
    <property type="term" value="C:voltage-gated potassium channel complex"/>
    <property type="evidence" value="ECO:0007669"/>
    <property type="project" value="TreeGrafter"/>
</dbReference>
<feature type="transmembrane region" description="Helical" evidence="9">
    <location>
        <begin position="167"/>
        <end position="188"/>
    </location>
</feature>
<dbReference type="AlphaFoldDB" id="A0A5E8CH32"/>
<protein>
    <submittedName>
        <fullName evidence="10">Uncharacterized protein</fullName>
    </submittedName>
</protein>
<keyword evidence="3 9" id="KW-0812">Transmembrane</keyword>
<gene>
    <name evidence="10" type="ORF">CPAV1605_223</name>
</gene>
<evidence type="ECO:0000256" key="3">
    <source>
        <dbReference type="ARBA" id="ARBA00022692"/>
    </source>
</evidence>
<reference evidence="10" key="1">
    <citation type="submission" date="2019-09" db="EMBL/GenBank/DDBJ databases">
        <authorList>
            <person name="Needham M D."/>
        </authorList>
    </citation>
    <scope>NUCLEOTIDE SEQUENCE</scope>
</reference>
<evidence type="ECO:0000256" key="5">
    <source>
        <dbReference type="ARBA" id="ARBA00023065"/>
    </source>
</evidence>
<comment type="subcellular location">
    <subcellularLocation>
        <location evidence="1">Membrane</location>
        <topology evidence="1">Multi-pass membrane protein</topology>
    </subcellularLocation>
</comment>
<dbReference type="GO" id="GO:0015269">
    <property type="term" value="F:calcium-activated potassium channel activity"/>
    <property type="evidence" value="ECO:0007669"/>
    <property type="project" value="InterPro"/>
</dbReference>
<evidence type="ECO:0000313" key="10">
    <source>
        <dbReference type="EMBL" id="VVU94501.1"/>
    </source>
</evidence>
<evidence type="ECO:0000256" key="6">
    <source>
        <dbReference type="ARBA" id="ARBA00023136"/>
    </source>
</evidence>
<feature type="transmembrane region" description="Helical" evidence="9">
    <location>
        <begin position="7"/>
        <end position="28"/>
    </location>
</feature>
<keyword evidence="2" id="KW-0813">Transport</keyword>
<evidence type="ECO:0000256" key="7">
    <source>
        <dbReference type="ARBA" id="ARBA00023180"/>
    </source>
</evidence>
<evidence type="ECO:0000256" key="1">
    <source>
        <dbReference type="ARBA" id="ARBA00004141"/>
    </source>
</evidence>
<dbReference type="GO" id="GO:0015459">
    <property type="term" value="F:potassium channel regulator activity"/>
    <property type="evidence" value="ECO:0007669"/>
    <property type="project" value="TreeGrafter"/>
</dbReference>
<keyword evidence="6 9" id="KW-0472">Membrane</keyword>
<proteinExistence type="predicted"/>
<accession>A0A5E8CH32</accession>
<evidence type="ECO:0000256" key="2">
    <source>
        <dbReference type="ARBA" id="ARBA00022448"/>
    </source>
</evidence>
<evidence type="ECO:0000256" key="8">
    <source>
        <dbReference type="ARBA" id="ARBA00023303"/>
    </source>
</evidence>
<dbReference type="PANTHER" id="PTHR10258:SF8">
    <property type="entry name" value="CALCIUM-ACTIVATED POTASSIUM CHANNEL BK ALPHA SUBUNIT DOMAIN-CONTAINING PROTEIN"/>
    <property type="match status" value="1"/>
</dbReference>